<organism evidence="1 2">
    <name type="scientific">Plesiocystis pacifica SIR-1</name>
    <dbReference type="NCBI Taxonomy" id="391625"/>
    <lineage>
        <taxon>Bacteria</taxon>
        <taxon>Pseudomonadati</taxon>
        <taxon>Myxococcota</taxon>
        <taxon>Polyangia</taxon>
        <taxon>Nannocystales</taxon>
        <taxon>Nannocystaceae</taxon>
        <taxon>Plesiocystis</taxon>
    </lineage>
</organism>
<reference evidence="1 2" key="1">
    <citation type="submission" date="2007-06" db="EMBL/GenBank/DDBJ databases">
        <authorList>
            <person name="Shimkets L."/>
            <person name="Ferriera S."/>
            <person name="Johnson J."/>
            <person name="Kravitz S."/>
            <person name="Beeson K."/>
            <person name="Sutton G."/>
            <person name="Rogers Y.-H."/>
            <person name="Friedman R."/>
            <person name="Frazier M."/>
            <person name="Venter J.C."/>
        </authorList>
    </citation>
    <scope>NUCLEOTIDE SEQUENCE [LARGE SCALE GENOMIC DNA]</scope>
    <source>
        <strain evidence="1 2">SIR-1</strain>
    </source>
</reference>
<name>A6G9P1_9BACT</name>
<protein>
    <submittedName>
        <fullName evidence="1">Uncharacterized protein</fullName>
    </submittedName>
</protein>
<gene>
    <name evidence="1" type="ORF">PPSIR1_38009</name>
</gene>
<dbReference type="RefSeq" id="WP_006973433.1">
    <property type="nucleotide sequence ID" value="NZ_ABCS01000046.1"/>
</dbReference>
<evidence type="ECO:0000313" key="1">
    <source>
        <dbReference type="EMBL" id="EDM77435.1"/>
    </source>
</evidence>
<evidence type="ECO:0000313" key="2">
    <source>
        <dbReference type="Proteomes" id="UP000005801"/>
    </source>
</evidence>
<dbReference type="AlphaFoldDB" id="A6G9P1"/>
<sequence length="88" mass="9725">MQDLSDKLVKKFARRLLGGLEPLSVSIGGEGAAYDDCDLRGQELLNPQITKQRCARPITLNEPQQLAQSPVWVVAEDGEEDVTFRLGE</sequence>
<dbReference type="EMBL" id="ABCS01000046">
    <property type="protein sequence ID" value="EDM77435.1"/>
    <property type="molecule type" value="Genomic_DNA"/>
</dbReference>
<accession>A6G9P1</accession>
<proteinExistence type="predicted"/>
<comment type="caution">
    <text evidence="1">The sequence shown here is derived from an EMBL/GenBank/DDBJ whole genome shotgun (WGS) entry which is preliminary data.</text>
</comment>
<keyword evidence="2" id="KW-1185">Reference proteome</keyword>
<dbReference type="Proteomes" id="UP000005801">
    <property type="component" value="Unassembled WGS sequence"/>
</dbReference>